<protein>
    <submittedName>
        <fullName evidence="2">Type II secretion system (T2SS), protein K</fullName>
    </submittedName>
</protein>
<name>A0A1H3Y8P1_9GAMM</name>
<dbReference type="AlphaFoldDB" id="A0A1H3Y8P1"/>
<evidence type="ECO:0000313" key="2">
    <source>
        <dbReference type="EMBL" id="SEA07910.1"/>
    </source>
</evidence>
<feature type="transmembrane region" description="Helical" evidence="1">
    <location>
        <begin position="15"/>
        <end position="36"/>
    </location>
</feature>
<keyword evidence="1" id="KW-0812">Transmembrane</keyword>
<dbReference type="Proteomes" id="UP000242469">
    <property type="component" value="Unassembled WGS sequence"/>
</dbReference>
<dbReference type="EMBL" id="FNRJ01000001">
    <property type="protein sequence ID" value="SEA07910.1"/>
    <property type="molecule type" value="Genomic_DNA"/>
</dbReference>
<sequence length="298" mass="32941">MTRQGRLGMPNQQAGVALVMLLWFIAAMSLLVTGLMGEAKLDIRLSQLYLRQAQAEALGDGAAQRAMQAMLEMRRSGEPVPSVFEWGDEQAQVQLIANVRGASGYVDLNWATEPLLVELFVELGELESQAAAVLASTIIKWRGQKSEQEVADPDLRYGRFEAPEDLLLVKGVSRSLFDKVLPALAVNSGWHPEVNIMSAPPEVLRILAGGDESLMDHWQQAQREPGAGAVQPSVKPELVGSSNEPIYRIEVLIKFADGLVFRRVRWAEYGQKGLDQLPWRFFRTEPIVRVSQPGTPAN</sequence>
<keyword evidence="3" id="KW-1185">Reference proteome</keyword>
<organism evidence="2 3">
    <name type="scientific">Marinobacterium iners DSM 11526</name>
    <dbReference type="NCBI Taxonomy" id="1122198"/>
    <lineage>
        <taxon>Bacteria</taxon>
        <taxon>Pseudomonadati</taxon>
        <taxon>Pseudomonadota</taxon>
        <taxon>Gammaproteobacteria</taxon>
        <taxon>Oceanospirillales</taxon>
        <taxon>Oceanospirillaceae</taxon>
        <taxon>Marinobacterium</taxon>
    </lineage>
</organism>
<dbReference type="STRING" id="1122198.SAMN02745729_101405"/>
<reference evidence="3" key="1">
    <citation type="submission" date="2016-10" db="EMBL/GenBank/DDBJ databases">
        <authorList>
            <person name="Varghese N."/>
            <person name="Submissions S."/>
        </authorList>
    </citation>
    <scope>NUCLEOTIDE SEQUENCE [LARGE SCALE GENOMIC DNA]</scope>
    <source>
        <strain evidence="3">DSM 11526</strain>
    </source>
</reference>
<keyword evidence="1" id="KW-0472">Membrane</keyword>
<dbReference type="OrthoDB" id="9181871at2"/>
<proteinExistence type="predicted"/>
<keyword evidence="1" id="KW-1133">Transmembrane helix</keyword>
<gene>
    <name evidence="2" type="ORF">SAMN02745729_101405</name>
</gene>
<evidence type="ECO:0000256" key="1">
    <source>
        <dbReference type="SAM" id="Phobius"/>
    </source>
</evidence>
<evidence type="ECO:0000313" key="3">
    <source>
        <dbReference type="Proteomes" id="UP000242469"/>
    </source>
</evidence>
<dbReference type="RefSeq" id="WP_091822284.1">
    <property type="nucleotide sequence ID" value="NZ_FNRJ01000001.1"/>
</dbReference>
<accession>A0A1H3Y8P1</accession>